<organism evidence="2 3">
    <name type="scientific">Streptomyces liliiviolaceus</name>
    <dbReference type="NCBI Taxonomy" id="2823109"/>
    <lineage>
        <taxon>Bacteria</taxon>
        <taxon>Bacillati</taxon>
        <taxon>Actinomycetota</taxon>
        <taxon>Actinomycetes</taxon>
        <taxon>Kitasatosporales</taxon>
        <taxon>Streptomycetaceae</taxon>
        <taxon>Streptomyces</taxon>
    </lineage>
</organism>
<accession>A0A940XSV3</accession>
<reference evidence="2 3" key="1">
    <citation type="submission" date="2021-04" db="EMBL/GenBank/DDBJ databases">
        <authorList>
            <person name="Tang X."/>
            <person name="Zhou X."/>
            <person name="Chen X."/>
            <person name="Cernava T."/>
            <person name="Zhang C."/>
        </authorList>
    </citation>
    <scope>NUCLEOTIDE SEQUENCE [LARGE SCALE GENOMIC DNA]</scope>
    <source>
        <strain evidence="2 3">BH-SS-21</strain>
    </source>
</reference>
<protein>
    <submittedName>
        <fullName evidence="2">Uncharacterized protein</fullName>
    </submittedName>
</protein>
<sequence length="115" mass="12182">MTNPLPSKSLTRHPTGPQAAAPAGPRTAVGDSKGVAEGVPTAVLPDRQTADGRYPVAWLTICAPYGATPTASSRCACGWERRAFGRRRVLALIIEHTDHRDACPLRTPREGRAAA</sequence>
<dbReference type="Proteomes" id="UP000677413">
    <property type="component" value="Unassembled WGS sequence"/>
</dbReference>
<evidence type="ECO:0000313" key="2">
    <source>
        <dbReference type="EMBL" id="MBQ0849541.1"/>
    </source>
</evidence>
<evidence type="ECO:0000313" key="3">
    <source>
        <dbReference type="Proteomes" id="UP000677413"/>
    </source>
</evidence>
<dbReference type="RefSeq" id="WP_210883233.1">
    <property type="nucleotide sequence ID" value="NZ_JAGPYQ010000001.1"/>
</dbReference>
<name>A0A940XSV3_9ACTN</name>
<dbReference type="AlphaFoldDB" id="A0A940XSV3"/>
<proteinExistence type="predicted"/>
<feature type="compositionally biased region" description="Low complexity" evidence="1">
    <location>
        <begin position="14"/>
        <end position="28"/>
    </location>
</feature>
<keyword evidence="3" id="KW-1185">Reference proteome</keyword>
<dbReference type="EMBL" id="JAGPYQ010000001">
    <property type="protein sequence ID" value="MBQ0849541.1"/>
    <property type="molecule type" value="Genomic_DNA"/>
</dbReference>
<feature type="region of interest" description="Disordered" evidence="1">
    <location>
        <begin position="1"/>
        <end position="33"/>
    </location>
</feature>
<gene>
    <name evidence="2" type="ORF">J8N05_15170</name>
</gene>
<evidence type="ECO:0000256" key="1">
    <source>
        <dbReference type="SAM" id="MobiDB-lite"/>
    </source>
</evidence>
<comment type="caution">
    <text evidence="2">The sequence shown here is derived from an EMBL/GenBank/DDBJ whole genome shotgun (WGS) entry which is preliminary data.</text>
</comment>